<keyword evidence="3 6" id="KW-1133">Transmembrane helix</keyword>
<organism evidence="8 9">
    <name type="scientific">Rhynocoris fuscipes</name>
    <dbReference type="NCBI Taxonomy" id="488301"/>
    <lineage>
        <taxon>Eukaryota</taxon>
        <taxon>Metazoa</taxon>
        <taxon>Ecdysozoa</taxon>
        <taxon>Arthropoda</taxon>
        <taxon>Hexapoda</taxon>
        <taxon>Insecta</taxon>
        <taxon>Pterygota</taxon>
        <taxon>Neoptera</taxon>
        <taxon>Paraneoptera</taxon>
        <taxon>Hemiptera</taxon>
        <taxon>Heteroptera</taxon>
        <taxon>Panheteroptera</taxon>
        <taxon>Cimicomorpha</taxon>
        <taxon>Reduviidae</taxon>
        <taxon>Harpactorinae</taxon>
        <taxon>Harpactorini</taxon>
        <taxon>Rhynocoris</taxon>
    </lineage>
</organism>
<evidence type="ECO:0000256" key="5">
    <source>
        <dbReference type="ARBA" id="ARBA00023136"/>
    </source>
</evidence>
<sequence>MGDGRERASQFSLPSLRDDDGDACLTRRCIPVDCIPLCPTCQEHNTPFGIIKKYSKCVIAVLTIAFLASFMGTIFDTNSTYSSKSVSDGECSEVKGKEFQDDIDKKFCTINVKISNMAQEFIKLREYVYNMKGSDGSGREGKLELWQENSIIALIDEQLSKYDSDKTGLPDFALENLGGCILNVRDTKPYKKGTAQVSILGLPIMSFATDPRSIIQASVVPGECWAFEGDKGSVVIQLSTNDVLITHVSLEHISAKLSLTGEIPSAPKDFALYGLRCVSDSNPHLFGEFTYKSVGPALQTFQVQHPSTIAFGIVELVIKSNHGNKEFTCIYRVRIHGKLDKPPIKK</sequence>
<dbReference type="FunFam" id="2.60.120.260:FF:000009">
    <property type="entry name" value="SUN domain-containing protein 1 isoform X1"/>
    <property type="match status" value="1"/>
</dbReference>
<comment type="caution">
    <text evidence="8">The sequence shown here is derived from an EMBL/GenBank/DDBJ whole genome shotgun (WGS) entry which is preliminary data.</text>
</comment>
<dbReference type="Pfam" id="PF07738">
    <property type="entry name" value="Sad1_UNC"/>
    <property type="match status" value="1"/>
</dbReference>
<keyword evidence="4" id="KW-0175">Coiled coil</keyword>
<dbReference type="PANTHER" id="PTHR12911:SF8">
    <property type="entry name" value="KLAROID PROTEIN-RELATED"/>
    <property type="match status" value="1"/>
</dbReference>
<evidence type="ECO:0000256" key="1">
    <source>
        <dbReference type="ARBA" id="ARBA00004370"/>
    </source>
</evidence>
<dbReference type="PROSITE" id="PS51469">
    <property type="entry name" value="SUN"/>
    <property type="match status" value="1"/>
</dbReference>
<reference evidence="8 9" key="1">
    <citation type="submission" date="2022-12" db="EMBL/GenBank/DDBJ databases">
        <title>Chromosome-level genome assembly of true bugs.</title>
        <authorList>
            <person name="Ma L."/>
            <person name="Li H."/>
        </authorList>
    </citation>
    <scope>NUCLEOTIDE SEQUENCE [LARGE SCALE GENOMIC DNA]</scope>
    <source>
        <strain evidence="8">Lab_2022b</strain>
    </source>
</reference>
<gene>
    <name evidence="8" type="ORF">O3M35_001545</name>
</gene>
<dbReference type="EMBL" id="JAPXFL010000010">
    <property type="protein sequence ID" value="KAK9500252.1"/>
    <property type="molecule type" value="Genomic_DNA"/>
</dbReference>
<keyword evidence="5 6" id="KW-0472">Membrane</keyword>
<feature type="transmembrane region" description="Helical" evidence="6">
    <location>
        <begin position="57"/>
        <end position="75"/>
    </location>
</feature>
<keyword evidence="9" id="KW-1185">Reference proteome</keyword>
<dbReference type="Gene3D" id="2.60.120.260">
    <property type="entry name" value="Galactose-binding domain-like"/>
    <property type="match status" value="1"/>
</dbReference>
<evidence type="ECO:0000256" key="4">
    <source>
        <dbReference type="ARBA" id="ARBA00023054"/>
    </source>
</evidence>
<protein>
    <recommendedName>
        <fullName evidence="7">SUN domain-containing protein</fullName>
    </recommendedName>
</protein>
<feature type="domain" description="SUN" evidence="7">
    <location>
        <begin position="178"/>
        <end position="340"/>
    </location>
</feature>
<name>A0AAW1CPC8_9HEMI</name>
<evidence type="ECO:0000259" key="7">
    <source>
        <dbReference type="PROSITE" id="PS51469"/>
    </source>
</evidence>
<evidence type="ECO:0000256" key="3">
    <source>
        <dbReference type="ARBA" id="ARBA00022989"/>
    </source>
</evidence>
<evidence type="ECO:0000256" key="6">
    <source>
        <dbReference type="SAM" id="Phobius"/>
    </source>
</evidence>
<evidence type="ECO:0000256" key="2">
    <source>
        <dbReference type="ARBA" id="ARBA00022692"/>
    </source>
</evidence>
<evidence type="ECO:0000313" key="9">
    <source>
        <dbReference type="Proteomes" id="UP001461498"/>
    </source>
</evidence>
<dbReference type="InterPro" id="IPR012919">
    <property type="entry name" value="SUN_dom"/>
</dbReference>
<accession>A0AAW1CPC8</accession>
<dbReference type="Proteomes" id="UP001461498">
    <property type="component" value="Unassembled WGS sequence"/>
</dbReference>
<evidence type="ECO:0000313" key="8">
    <source>
        <dbReference type="EMBL" id="KAK9500252.1"/>
    </source>
</evidence>
<proteinExistence type="predicted"/>
<dbReference type="GO" id="GO:0034993">
    <property type="term" value="C:meiotic nuclear membrane microtubule tethering complex"/>
    <property type="evidence" value="ECO:0007669"/>
    <property type="project" value="TreeGrafter"/>
</dbReference>
<keyword evidence="2 6" id="KW-0812">Transmembrane</keyword>
<comment type="subcellular location">
    <subcellularLocation>
        <location evidence="1">Membrane</location>
    </subcellularLocation>
</comment>
<dbReference type="InterPro" id="IPR045119">
    <property type="entry name" value="SUN1-5"/>
</dbReference>
<dbReference type="GO" id="GO:0043495">
    <property type="term" value="F:protein-membrane adaptor activity"/>
    <property type="evidence" value="ECO:0007669"/>
    <property type="project" value="TreeGrafter"/>
</dbReference>
<dbReference type="PANTHER" id="PTHR12911">
    <property type="entry name" value="SAD1/UNC-84-LIKE PROTEIN-RELATED"/>
    <property type="match status" value="1"/>
</dbReference>
<dbReference type="AlphaFoldDB" id="A0AAW1CPC8"/>